<evidence type="ECO:0000313" key="1">
    <source>
        <dbReference type="EMBL" id="AID58988.1"/>
    </source>
</evidence>
<proteinExistence type="predicted"/>
<dbReference type="GO" id="GO:0016787">
    <property type="term" value="F:hydrolase activity"/>
    <property type="evidence" value="ECO:0007669"/>
    <property type="project" value="UniProtKB-KW"/>
</dbReference>
<dbReference type="Proteomes" id="UP000027491">
    <property type="component" value="Segment"/>
</dbReference>
<keyword evidence="2" id="KW-1185">Reference proteome</keyword>
<reference evidence="1 2" key="1">
    <citation type="submission" date="2014-03" db="EMBL/GenBank/DDBJ databases">
        <authorList>
            <person name="Yoder B.A."/>
            <person name="Colicchio M.A."/>
            <person name="Schafer C.E."/>
            <person name="Abrahim M.R."/>
            <person name="Adkins N.L."/>
            <person name="Burke K.A."/>
            <person name="Churilla B.M."/>
            <person name="Cohen K.L."/>
            <person name="Fasoranti T.O."/>
            <person name="Genkil J.S."/>
            <person name="Kramer Z.J."/>
            <person name="Prout A.K."/>
            <person name="Schwarz A.G."/>
            <person name="Tish M."/>
            <person name="Vispute N."/>
            <person name="Wilkes K.E."/>
            <person name="Williams C.R."/>
            <person name="Xiao X."/>
            <person name="Yu V.J."/>
            <person name="Lapin J.S."/>
            <person name="Ott C.T."/>
            <person name="Walburn T.D."/>
            <person name="Bradley K.W."/>
            <person name="Clarke D.Q."/>
            <person name="Lewis M.F."/>
            <person name="Barker L.P."/>
            <person name="Bailey C."/>
            <person name="Asai D.J."/>
            <person name="Bowman C.A."/>
            <person name="Russell D.A."/>
            <person name="Pope W.H."/>
            <person name="Jacobs-Sera D."/>
            <person name="Hendrix R.W."/>
            <person name="Hatfull G.F."/>
        </authorList>
    </citation>
    <scope>NUCLEOTIDE SEQUENCE [LARGE SCALE GENOMIC DNA]</scope>
</reference>
<evidence type="ECO:0000313" key="2">
    <source>
        <dbReference type="Proteomes" id="UP000027491"/>
    </source>
</evidence>
<keyword evidence="1" id="KW-0378">Hydrolase</keyword>
<protein>
    <submittedName>
        <fullName evidence="1">Hydrolase</fullName>
    </submittedName>
</protein>
<dbReference type="OrthoDB" id="11301at10239"/>
<organism evidence="1 2">
    <name type="scientific">Mycobacterium phage Gaia</name>
    <dbReference type="NCBI Taxonomy" id="1486472"/>
    <lineage>
        <taxon>Viruses</taxon>
        <taxon>Duplodnaviria</taxon>
        <taxon>Heunggongvirae</taxon>
        <taxon>Uroviricota</taxon>
        <taxon>Caudoviricetes</taxon>
        <taxon>Gaiavirus</taxon>
        <taxon>Gaiavirus gaia</taxon>
    </lineage>
</organism>
<accession>A0A068F3Q7</accession>
<dbReference type="EMBL" id="KJ567043">
    <property type="protein sequence ID" value="AID58988.1"/>
    <property type="molecule type" value="Genomic_DNA"/>
</dbReference>
<dbReference type="GeneID" id="23679678"/>
<gene>
    <name evidence="1" type="primary">172</name>
    <name evidence="1" type="ORF">PBI_GAIA_172</name>
</gene>
<dbReference type="KEGG" id="vg:23679678"/>
<sequence length="196" mass="20955">MLVFGKLAAIVAVLVAVAAAPLSTDPILITTEWDADDHSAITNDVTRVINSVARKYPEARGVTVTSERAMPGVYAYTDGETISFNDLYMSHPDVVQRLVDSDVAGGFHPPLGRCSGAEFIAYHEVAHVIDVRRGKVAQSRAGLMFRLQGGMDLSGYSYRNGDFYSPEALAEAFASAQCNGGNADERKLAALLGVDT</sequence>
<dbReference type="RefSeq" id="YP_009124911.1">
    <property type="nucleotide sequence ID" value="NC_026590.1"/>
</dbReference>
<name>A0A068F3Q7_9CAUD</name>